<name>A0A368KZ21_9BACT</name>
<dbReference type="InterPro" id="IPR011009">
    <property type="entry name" value="Kinase-like_dom_sf"/>
</dbReference>
<dbReference type="GO" id="GO:0005524">
    <property type="term" value="F:ATP binding"/>
    <property type="evidence" value="ECO:0007669"/>
    <property type="project" value="InterPro"/>
</dbReference>
<keyword evidence="2" id="KW-0472">Membrane</keyword>
<dbReference type="OrthoDB" id="9805504at2"/>
<comment type="caution">
    <text evidence="4">The sequence shown here is derived from an EMBL/GenBank/DDBJ whole genome shotgun (WGS) entry which is preliminary data.</text>
</comment>
<dbReference type="RefSeq" id="WP_114366712.1">
    <property type="nucleotide sequence ID" value="NZ_QPEX01000004.1"/>
</dbReference>
<proteinExistence type="predicted"/>
<dbReference type="EMBL" id="QPEX01000004">
    <property type="protein sequence ID" value="RCS56093.1"/>
    <property type="molecule type" value="Genomic_DNA"/>
</dbReference>
<feature type="transmembrane region" description="Helical" evidence="2">
    <location>
        <begin position="416"/>
        <end position="435"/>
    </location>
</feature>
<dbReference type="Proteomes" id="UP000253562">
    <property type="component" value="Unassembled WGS sequence"/>
</dbReference>
<evidence type="ECO:0000256" key="1">
    <source>
        <dbReference type="SAM" id="Coils"/>
    </source>
</evidence>
<keyword evidence="1" id="KW-0175">Coiled coil</keyword>
<protein>
    <recommendedName>
        <fullName evidence="3">Protein kinase domain-containing protein</fullName>
    </recommendedName>
</protein>
<dbReference type="Gene3D" id="1.10.510.10">
    <property type="entry name" value="Transferase(Phosphotransferase) domain 1"/>
    <property type="match status" value="1"/>
</dbReference>
<keyword evidence="2" id="KW-1133">Transmembrane helix</keyword>
<feature type="coiled-coil region" evidence="1">
    <location>
        <begin position="477"/>
        <end position="512"/>
    </location>
</feature>
<feature type="domain" description="Protein kinase" evidence="3">
    <location>
        <begin position="11"/>
        <end position="297"/>
    </location>
</feature>
<accession>A0A368KZ21</accession>
<evidence type="ECO:0000259" key="3">
    <source>
        <dbReference type="PROSITE" id="PS50011"/>
    </source>
</evidence>
<gene>
    <name evidence="4" type="ORF">DTL42_00480</name>
</gene>
<reference evidence="4 5" key="1">
    <citation type="submission" date="2018-07" db="EMBL/GenBank/DDBJ databases">
        <title>Comparative genomes isolates from brazilian mangrove.</title>
        <authorList>
            <person name="De Araujo J.E."/>
            <person name="Taketani R.G."/>
            <person name="Silva M.C.P."/>
            <person name="Lourenco M.V."/>
            <person name="Oliveira V.M."/>
            <person name="Andreote F.D."/>
        </authorList>
    </citation>
    <scope>NUCLEOTIDE SEQUENCE [LARGE SCALE GENOMIC DNA]</scope>
    <source>
        <strain evidence="4 5">HEX PRIS-MGV</strain>
    </source>
</reference>
<organism evidence="4 5">
    <name type="scientific">Bremerella cremea</name>
    <dbReference type="NCBI Taxonomy" id="1031537"/>
    <lineage>
        <taxon>Bacteria</taxon>
        <taxon>Pseudomonadati</taxon>
        <taxon>Planctomycetota</taxon>
        <taxon>Planctomycetia</taxon>
        <taxon>Pirellulales</taxon>
        <taxon>Pirellulaceae</taxon>
        <taxon>Bremerella</taxon>
    </lineage>
</organism>
<dbReference type="PROSITE" id="PS50011">
    <property type="entry name" value="PROTEIN_KINASE_DOM"/>
    <property type="match status" value="1"/>
</dbReference>
<evidence type="ECO:0000313" key="4">
    <source>
        <dbReference type="EMBL" id="RCS56093.1"/>
    </source>
</evidence>
<evidence type="ECO:0000313" key="5">
    <source>
        <dbReference type="Proteomes" id="UP000253562"/>
    </source>
</evidence>
<dbReference type="AlphaFoldDB" id="A0A368KZ21"/>
<dbReference type="InterPro" id="IPR000719">
    <property type="entry name" value="Prot_kinase_dom"/>
</dbReference>
<keyword evidence="2" id="KW-0812">Transmembrane</keyword>
<dbReference type="SUPFAM" id="SSF56112">
    <property type="entry name" value="Protein kinase-like (PK-like)"/>
    <property type="match status" value="1"/>
</dbReference>
<dbReference type="GO" id="GO:0004672">
    <property type="term" value="F:protein kinase activity"/>
    <property type="evidence" value="ECO:0007669"/>
    <property type="project" value="InterPro"/>
</dbReference>
<evidence type="ECO:0000256" key="2">
    <source>
        <dbReference type="SAM" id="Phobius"/>
    </source>
</evidence>
<sequence>MTYVDVYGKPVRLGRKLGTGGEGSVFEIEGQHAYVAKIYHQPAAADKAVKLDLMVKHAPAQVASFAAWPQTTLHRQPGGPTVGLVLPRIDNAYEIHELYSPAHRKSKFPNADWRFLIRVALNCSVAFEALHEAGIVVGDVNQGNLFVTSNALVRLIDCDSFQFSAQDQLFLCPVGVGHFVPPELQSLNLSSVTRTTNHDNFGLAVMLFHLLFMGRHPFSGRYSGQGDMPIEQAISEFRFAYGTNAARFQMAPPPNTITLAQVPRQIALLFERAFVNGSENPQARPTAAEWSQGLKRLEDNIAACPTDPGHYYSNHLTLCPWCKIVDNGGPNLFISVSIGSIIGRSSHFDMDRSWERITEVARPEQYFPLRIPPPTQKIVPRKVEQEKDPNRLIRSGLGWLALICLVISPAGLFNYLIAIFTLPLFAIYGAWWGYLTAKSPRFKIRKARYQALEHARHERDRLLLDRQDQIDQATEAFDDAFDVLRQVKARYANLEAQRIQELNQLQQEAKQRQLDDYLQNCFLSAARIPGIGPGRLAALESYGVDSAFEIQKDLLQLVPGIGPDLTNRLLAWRSQKIREFRYSAARGVPRAILDHVELKHAQARLQLEQQIKHGPAKLNKIRQETSAVITRIDAAIARATLEVKQREADWKECQLPYAKWMRSHTK</sequence>
<dbReference type="SMART" id="SM00220">
    <property type="entry name" value="S_TKc"/>
    <property type="match status" value="1"/>
</dbReference>